<dbReference type="EMBL" id="VIVK01000001">
    <property type="protein sequence ID" value="TWD80618.1"/>
    <property type="molecule type" value="Genomic_DNA"/>
</dbReference>
<protein>
    <submittedName>
        <fullName evidence="4">Uncharacterized protein DUF4328</fullName>
    </submittedName>
</protein>
<accession>A0A561BP22</accession>
<dbReference type="Pfam" id="PF14219">
    <property type="entry name" value="DUF4328"/>
    <property type="match status" value="1"/>
</dbReference>
<feature type="transmembrane region" description="Helical" evidence="2">
    <location>
        <begin position="30"/>
        <end position="52"/>
    </location>
</feature>
<proteinExistence type="predicted"/>
<feature type="compositionally biased region" description="Gly residues" evidence="1">
    <location>
        <begin position="330"/>
        <end position="340"/>
    </location>
</feature>
<feature type="compositionally biased region" description="Low complexity" evidence="1">
    <location>
        <begin position="341"/>
        <end position="351"/>
    </location>
</feature>
<keyword evidence="2" id="KW-0472">Membrane</keyword>
<dbReference type="Proteomes" id="UP000318380">
    <property type="component" value="Unassembled WGS sequence"/>
</dbReference>
<keyword evidence="2" id="KW-1133">Transmembrane helix</keyword>
<feature type="transmembrane region" description="Helical" evidence="2">
    <location>
        <begin position="182"/>
        <end position="208"/>
    </location>
</feature>
<dbReference type="AlphaFoldDB" id="A0A561BP22"/>
<evidence type="ECO:0000256" key="1">
    <source>
        <dbReference type="SAM" id="MobiDB-lite"/>
    </source>
</evidence>
<reference evidence="4 5" key="1">
    <citation type="submission" date="2019-06" db="EMBL/GenBank/DDBJ databases">
        <title>Sequencing the genomes of 1000 actinobacteria strains.</title>
        <authorList>
            <person name="Klenk H.-P."/>
        </authorList>
    </citation>
    <scope>NUCLEOTIDE SEQUENCE [LARGE SCALE GENOMIC DNA]</scope>
    <source>
        <strain evidence="4 5">DSM 24683</strain>
    </source>
</reference>
<dbReference type="OrthoDB" id="4174975at2"/>
<evidence type="ECO:0000259" key="3">
    <source>
        <dbReference type="Pfam" id="PF14219"/>
    </source>
</evidence>
<organism evidence="4 5">
    <name type="scientific">Kribbella amoyensis</name>
    <dbReference type="NCBI Taxonomy" id="996641"/>
    <lineage>
        <taxon>Bacteria</taxon>
        <taxon>Bacillati</taxon>
        <taxon>Actinomycetota</taxon>
        <taxon>Actinomycetes</taxon>
        <taxon>Propionibacteriales</taxon>
        <taxon>Kribbellaceae</taxon>
        <taxon>Kribbella</taxon>
    </lineage>
</organism>
<feature type="transmembrane region" description="Helical" evidence="2">
    <location>
        <begin position="242"/>
        <end position="263"/>
    </location>
</feature>
<evidence type="ECO:0000313" key="4">
    <source>
        <dbReference type="EMBL" id="TWD80618.1"/>
    </source>
</evidence>
<name>A0A561BP22_9ACTN</name>
<sequence>MSQPYPGAYHGGPPTVPVAQPRYRSLRRTAIVSVVLMGLTALAAVLQSTALWTSYDEVKRLIYGLLSEDELDRGLESMTGAGPLLDLSGYLFLATGIAFLIWLWQARENTEILRPAAAYQGGARPAEHRHAQGWIVGGWVCPIVQFWYPLQVVEDVATASEPTHQPGMVQTSRVRTLLYTWWAAWVGFWVVLVGGGGVTLISFVGWIIRLADRVSAADATDDYVDIYDLQSFMVRVALGVNIGFTLATVLLIAAGVAISVLLFRITRWQDDRMAATGGVPLGPTLPAHSPSHLPNPHAQQTGAPQYAPRPAFPSYSPRQQTGQETYGPEAYGGGPGGHTYGPGPYRGSSGYLQPSSGASVGPSMPNPAPYGPGGYGGTTGSSPTQRPPADDPSAPPPRADHPTGPTSTNNPSEKPHQPGGATPWQPPH</sequence>
<dbReference type="InterPro" id="IPR025565">
    <property type="entry name" value="DUF4328"/>
</dbReference>
<keyword evidence="2" id="KW-0812">Transmembrane</keyword>
<comment type="caution">
    <text evidence="4">The sequence shown here is derived from an EMBL/GenBank/DDBJ whole genome shotgun (WGS) entry which is preliminary data.</text>
</comment>
<feature type="region of interest" description="Disordered" evidence="1">
    <location>
        <begin position="279"/>
        <end position="428"/>
    </location>
</feature>
<feature type="domain" description="DUF4328" evidence="3">
    <location>
        <begin position="90"/>
        <end position="267"/>
    </location>
</feature>
<evidence type="ECO:0000313" key="5">
    <source>
        <dbReference type="Proteomes" id="UP000318380"/>
    </source>
</evidence>
<evidence type="ECO:0000256" key="2">
    <source>
        <dbReference type="SAM" id="Phobius"/>
    </source>
</evidence>
<feature type="transmembrane region" description="Helical" evidence="2">
    <location>
        <begin position="87"/>
        <end position="104"/>
    </location>
</feature>
<gene>
    <name evidence="4" type="ORF">FB561_1703</name>
</gene>
<keyword evidence="5" id="KW-1185">Reference proteome</keyword>
<dbReference type="RefSeq" id="WP_145804736.1">
    <property type="nucleotide sequence ID" value="NZ_VIVK01000001.1"/>
</dbReference>